<protein>
    <recommendedName>
        <fullName evidence="3">Origin recognition complex subunit 3</fullName>
    </recommendedName>
</protein>
<feature type="domain" description="Origin recognition complex subunit 3 winged helix C-terminal" evidence="11">
    <location>
        <begin position="550"/>
        <end position="658"/>
    </location>
</feature>
<evidence type="ECO:0000256" key="1">
    <source>
        <dbReference type="ARBA" id="ARBA00004123"/>
    </source>
</evidence>
<dbReference type="GO" id="GO:0005664">
    <property type="term" value="C:nuclear origin of replication recognition complex"/>
    <property type="evidence" value="ECO:0007669"/>
    <property type="project" value="InterPro"/>
</dbReference>
<evidence type="ECO:0000259" key="10">
    <source>
        <dbReference type="Pfam" id="PF07034"/>
    </source>
</evidence>
<sequence>MDNVSVSKGVFSYKGSYKIGQKRKKAVHAFQDEPWYIAYKQTWSTIQKAAEAINSNMFKQILLDLHSYVSNMDYDTIDGESYNIPTAILLTGVNLPDHEILFQKLTARFKTITPHIAIIQSRDSSNLKNVMEETVYQLINGDNKNKTQKVRKNQCTFRALKLWYKESCDPDTPLIIIFPDFERIPARVLRDFILILSVYIKEVKFVLIFGVATTLHAVHRALTYDVTSKLQVKVFRTQTQMKSLSDILEGTALSGNVPFKLTGRAFQLLIDIFLFYDFSVDGFLQGYKLCMMQHFYGNNVNALCCQRENVKKVLSGLNLEDLEKIREIPSIVEYIKNTRKHKETRRPTNRELMDVTAKLIKEFHDKIGIFLTLLKCLHVLVRALPGAPLGKQLRELYGTAVTTTLTETTEYKECLQLLGFLSKGDFLTMLETIEEIIDENVDTVPEDFQEKLKNHINTIRHASLEIVEGPTEILSADQKLNRAQLRQKLLLMSQKHSRSPFKQAQLDLIVYLDREVFSVYLKNPSQLPANEIFCYSDGTVAKCHIRGSLRASIHTALNNPQVYLECTCCNLENDEAILPCLPDLSIVYKLHLESRKLINMYDWLQAFLTIVNPNEEAEEQQEVDAQVQARFTRAVAELQFMGFIKSSRRKTDHVKRLT</sequence>
<evidence type="ECO:0000256" key="8">
    <source>
        <dbReference type="ARBA" id="ARBA00026084"/>
    </source>
</evidence>
<dbReference type="Pfam" id="PF18137">
    <property type="entry name" value="WHD_ORC"/>
    <property type="match status" value="1"/>
</dbReference>
<evidence type="ECO:0000256" key="3">
    <source>
        <dbReference type="ARBA" id="ARBA00019085"/>
    </source>
</evidence>
<proteinExistence type="inferred from homology"/>
<evidence type="ECO:0000256" key="5">
    <source>
        <dbReference type="ARBA" id="ARBA00022705"/>
    </source>
</evidence>
<dbReference type="AlphaFoldDB" id="A0AAJ7CBN5"/>
<dbReference type="InterPro" id="IPR040855">
    <property type="entry name" value="ORC_WH_C"/>
</dbReference>
<dbReference type="RefSeq" id="XP_015606205.1">
    <property type="nucleotide sequence ID" value="XM_015750719.2"/>
</dbReference>
<dbReference type="InterPro" id="IPR045663">
    <property type="entry name" value="ORC3_ins"/>
</dbReference>
<evidence type="ECO:0000256" key="9">
    <source>
        <dbReference type="ARBA" id="ARBA00045241"/>
    </source>
</evidence>
<dbReference type="PANTHER" id="PTHR12748:SF0">
    <property type="entry name" value="ORIGIN RECOGNITION COMPLEX SUBUNIT 3"/>
    <property type="match status" value="1"/>
</dbReference>
<accession>A0AAJ7CBN5</accession>
<dbReference type="GO" id="GO:0006270">
    <property type="term" value="P:DNA replication initiation"/>
    <property type="evidence" value="ECO:0007669"/>
    <property type="project" value="TreeGrafter"/>
</dbReference>
<evidence type="ECO:0000256" key="4">
    <source>
        <dbReference type="ARBA" id="ARBA00022553"/>
    </source>
</evidence>
<dbReference type="GeneID" id="107272975"/>
<dbReference type="GO" id="GO:0003688">
    <property type="term" value="F:DNA replication origin binding"/>
    <property type="evidence" value="ECO:0007669"/>
    <property type="project" value="TreeGrafter"/>
</dbReference>
<evidence type="ECO:0000259" key="11">
    <source>
        <dbReference type="Pfam" id="PF18137"/>
    </source>
</evidence>
<dbReference type="Pfam" id="PF07034">
    <property type="entry name" value="ORC3_N"/>
    <property type="match status" value="1"/>
</dbReference>
<organism evidence="13 14">
    <name type="scientific">Cephus cinctus</name>
    <name type="common">Wheat stem sawfly</name>
    <dbReference type="NCBI Taxonomy" id="211228"/>
    <lineage>
        <taxon>Eukaryota</taxon>
        <taxon>Metazoa</taxon>
        <taxon>Ecdysozoa</taxon>
        <taxon>Arthropoda</taxon>
        <taxon>Hexapoda</taxon>
        <taxon>Insecta</taxon>
        <taxon>Pterygota</taxon>
        <taxon>Neoptera</taxon>
        <taxon>Endopterygota</taxon>
        <taxon>Hymenoptera</taxon>
        <taxon>Cephoidea</taxon>
        <taxon>Cephidae</taxon>
        <taxon>Cephus</taxon>
    </lineage>
</organism>
<dbReference type="Pfam" id="PF19675">
    <property type="entry name" value="ORC3_ins"/>
    <property type="match status" value="1"/>
</dbReference>
<keyword evidence="6" id="KW-0238">DNA-binding</keyword>
<dbReference type="CTD" id="23595"/>
<comment type="subcellular location">
    <subcellularLocation>
        <location evidence="1">Nucleus</location>
    </subcellularLocation>
</comment>
<reference evidence="14" key="1">
    <citation type="submission" date="2025-08" db="UniProtKB">
        <authorList>
            <consortium name="RefSeq"/>
        </authorList>
    </citation>
    <scope>IDENTIFICATION</scope>
</reference>
<gene>
    <name evidence="14" type="primary">LOC107272975</name>
</gene>
<evidence type="ECO:0000313" key="13">
    <source>
        <dbReference type="Proteomes" id="UP000694920"/>
    </source>
</evidence>
<feature type="domain" description="Origin recognition complex subunit 3 N-terminal" evidence="10">
    <location>
        <begin position="2"/>
        <end position="303"/>
    </location>
</feature>
<comment type="subunit">
    <text evidence="8">Component of ORC, a complex composed of at least 6 subunits: ORC1, ORC2, ORC3, ORC4, ORC5 and ORC6. ORC is regulated in a cell-cycle dependent manner. It is sequentially assembled at the exit from anaphase of mitosis and disassembled as cells enter S phase.</text>
</comment>
<keyword evidence="4" id="KW-0597">Phosphoprotein</keyword>
<dbReference type="InterPro" id="IPR020795">
    <property type="entry name" value="ORC3"/>
</dbReference>
<dbReference type="PANTHER" id="PTHR12748">
    <property type="entry name" value="ORIGIN RECOGNITION COMPLEX SUBUNIT 3"/>
    <property type="match status" value="1"/>
</dbReference>
<keyword evidence="13" id="KW-1185">Reference proteome</keyword>
<evidence type="ECO:0000256" key="2">
    <source>
        <dbReference type="ARBA" id="ARBA00010977"/>
    </source>
</evidence>
<evidence type="ECO:0000313" key="14">
    <source>
        <dbReference type="RefSeq" id="XP_015606205.1"/>
    </source>
</evidence>
<dbReference type="GO" id="GO:0005656">
    <property type="term" value="C:nuclear pre-replicative complex"/>
    <property type="evidence" value="ECO:0007669"/>
    <property type="project" value="TreeGrafter"/>
</dbReference>
<evidence type="ECO:0000256" key="7">
    <source>
        <dbReference type="ARBA" id="ARBA00023242"/>
    </source>
</evidence>
<name>A0AAJ7CBN5_CEPCN</name>
<dbReference type="GO" id="GO:0031261">
    <property type="term" value="C:DNA replication preinitiation complex"/>
    <property type="evidence" value="ECO:0007669"/>
    <property type="project" value="TreeGrafter"/>
</dbReference>
<evidence type="ECO:0000259" key="12">
    <source>
        <dbReference type="Pfam" id="PF19675"/>
    </source>
</evidence>
<dbReference type="KEGG" id="ccin:107272975"/>
<dbReference type="InterPro" id="IPR045667">
    <property type="entry name" value="ORC3_N"/>
</dbReference>
<comment type="similarity">
    <text evidence="2">Belongs to the ORC3 family.</text>
</comment>
<evidence type="ECO:0000256" key="6">
    <source>
        <dbReference type="ARBA" id="ARBA00023125"/>
    </source>
</evidence>
<dbReference type="Proteomes" id="UP000694920">
    <property type="component" value="Unplaced"/>
</dbReference>
<dbReference type="CDD" id="cd20704">
    <property type="entry name" value="Orc3"/>
    <property type="match status" value="1"/>
</dbReference>
<keyword evidence="7" id="KW-0539">Nucleus</keyword>
<comment type="function">
    <text evidence="9">Component of the origin recognition complex (ORC) that binds origins of replication. DNA-binding is ATP-dependent. The specific DNA sequences that define origins of replication have not been identified yet. ORC is required to assemble the pre-replication complex necessary to initiate DNA replication. Binds histone H3 and H4 trimethylation marks H3K9me3, H3K27me3 and H4K20me3.</text>
</comment>
<feature type="domain" description="Origin recognition complex subunit 3 insertion" evidence="12">
    <location>
        <begin position="318"/>
        <end position="536"/>
    </location>
</feature>
<keyword evidence="5" id="KW-0235">DNA replication</keyword>